<dbReference type="Proteomes" id="UP001327027">
    <property type="component" value="Unassembled WGS sequence"/>
</dbReference>
<accession>A0ABU5ZZW8</accession>
<organism evidence="1 2">
    <name type="scientific">Aquimarina gracilis</name>
    <dbReference type="NCBI Taxonomy" id="874422"/>
    <lineage>
        <taxon>Bacteria</taxon>
        <taxon>Pseudomonadati</taxon>
        <taxon>Bacteroidota</taxon>
        <taxon>Flavobacteriia</taxon>
        <taxon>Flavobacteriales</taxon>
        <taxon>Flavobacteriaceae</taxon>
        <taxon>Aquimarina</taxon>
    </lineage>
</organism>
<evidence type="ECO:0008006" key="3">
    <source>
        <dbReference type="Google" id="ProtNLM"/>
    </source>
</evidence>
<gene>
    <name evidence="1" type="ORF">U6A24_18260</name>
</gene>
<comment type="caution">
    <text evidence="1">The sequence shown here is derived from an EMBL/GenBank/DDBJ whole genome shotgun (WGS) entry which is preliminary data.</text>
</comment>
<proteinExistence type="predicted"/>
<dbReference type="EMBL" id="JAYKLX010000009">
    <property type="protein sequence ID" value="MEB3347425.1"/>
    <property type="molecule type" value="Genomic_DNA"/>
</dbReference>
<evidence type="ECO:0000313" key="1">
    <source>
        <dbReference type="EMBL" id="MEB3347425.1"/>
    </source>
</evidence>
<keyword evidence="2" id="KW-1185">Reference proteome</keyword>
<dbReference type="PROSITE" id="PS51257">
    <property type="entry name" value="PROKAR_LIPOPROTEIN"/>
    <property type="match status" value="1"/>
</dbReference>
<reference evidence="1 2" key="1">
    <citation type="journal article" date="2013" name="Int. J. Syst. Evol. Microbiol.">
        <title>Aquimarina gracilis sp. nov., isolated from the gut microflora of a mussel, Mytilus coruscus, and emended description of Aquimarina spongiae.</title>
        <authorList>
            <person name="Park S.C."/>
            <person name="Choe H.N."/>
            <person name="Baik K.S."/>
            <person name="Seong C.N."/>
        </authorList>
    </citation>
    <scope>NUCLEOTIDE SEQUENCE [LARGE SCALE GENOMIC DNA]</scope>
    <source>
        <strain evidence="1 2">PSC32</strain>
    </source>
</reference>
<sequence>MKYRKLFSLALTYMIIIGCSSDIEEMNEGEKYLAKKFRAEWSSIGLTQTESKTNGKITENRKFLDIIIKNSSDIDKIIYENEYAKKQIKNVAQFVLDSIHFGEMSCKPEEIQVEFIKEDVFLIFKNETKRTMSYNIN</sequence>
<protein>
    <recommendedName>
        <fullName evidence="3">Lipoprotein</fullName>
    </recommendedName>
</protein>
<name>A0ABU5ZZW8_9FLAO</name>
<evidence type="ECO:0000313" key="2">
    <source>
        <dbReference type="Proteomes" id="UP001327027"/>
    </source>
</evidence>
<dbReference type="RefSeq" id="WP_324181451.1">
    <property type="nucleotide sequence ID" value="NZ_BAABAW010000014.1"/>
</dbReference>